<keyword evidence="5 7" id="KW-1133">Transmembrane helix</keyword>
<keyword evidence="3" id="KW-1003">Cell membrane</keyword>
<organism evidence="11 12">
    <name type="scientific">Austwickia chelonae NBRC 105200</name>
    <dbReference type="NCBI Taxonomy" id="1184607"/>
    <lineage>
        <taxon>Bacteria</taxon>
        <taxon>Bacillati</taxon>
        <taxon>Actinomycetota</taxon>
        <taxon>Actinomycetes</taxon>
        <taxon>Micrococcales</taxon>
        <taxon>Dermatophilaceae</taxon>
        <taxon>Austwickia</taxon>
    </lineage>
</organism>
<evidence type="ECO:0000256" key="6">
    <source>
        <dbReference type="ARBA" id="ARBA00023136"/>
    </source>
</evidence>
<dbReference type="InterPro" id="IPR049142">
    <property type="entry name" value="MS_channel_1st"/>
</dbReference>
<evidence type="ECO:0000259" key="9">
    <source>
        <dbReference type="Pfam" id="PF21082"/>
    </source>
</evidence>
<dbReference type="InterPro" id="IPR049278">
    <property type="entry name" value="MS_channel_C"/>
</dbReference>
<dbReference type="GO" id="GO:0005886">
    <property type="term" value="C:plasma membrane"/>
    <property type="evidence" value="ECO:0007669"/>
    <property type="project" value="UniProtKB-SubCell"/>
</dbReference>
<feature type="transmembrane region" description="Helical" evidence="7">
    <location>
        <begin position="142"/>
        <end position="161"/>
    </location>
</feature>
<dbReference type="Pfam" id="PF21082">
    <property type="entry name" value="MS_channel_3rd"/>
    <property type="match status" value="1"/>
</dbReference>
<evidence type="ECO:0000256" key="3">
    <source>
        <dbReference type="ARBA" id="ARBA00022475"/>
    </source>
</evidence>
<feature type="transmembrane region" description="Helical" evidence="7">
    <location>
        <begin position="38"/>
        <end position="59"/>
    </location>
</feature>
<feature type="domain" description="Mechanosensitive ion channel MscS" evidence="8">
    <location>
        <begin position="189"/>
        <end position="251"/>
    </location>
</feature>
<dbReference type="SUPFAM" id="SSF82861">
    <property type="entry name" value="Mechanosensitive channel protein MscS (YggB), transmembrane region"/>
    <property type="match status" value="1"/>
</dbReference>
<evidence type="ECO:0000313" key="12">
    <source>
        <dbReference type="Proteomes" id="UP000008495"/>
    </source>
</evidence>
<dbReference type="Pfam" id="PF00924">
    <property type="entry name" value="MS_channel_2nd"/>
    <property type="match status" value="1"/>
</dbReference>
<proteinExistence type="inferred from homology"/>
<dbReference type="Gene3D" id="1.10.287.1260">
    <property type="match status" value="1"/>
</dbReference>
<dbReference type="eggNOG" id="COG0668">
    <property type="taxonomic scope" value="Bacteria"/>
</dbReference>
<dbReference type="Proteomes" id="UP000008495">
    <property type="component" value="Unassembled WGS sequence"/>
</dbReference>
<comment type="caution">
    <text evidence="11">The sequence shown here is derived from an EMBL/GenBank/DDBJ whole genome shotgun (WGS) entry which is preliminary data.</text>
</comment>
<dbReference type="AlphaFoldDB" id="K6VKX1"/>
<evidence type="ECO:0000256" key="5">
    <source>
        <dbReference type="ARBA" id="ARBA00022989"/>
    </source>
</evidence>
<dbReference type="InterPro" id="IPR011066">
    <property type="entry name" value="MscS_channel_C_sf"/>
</dbReference>
<dbReference type="STRING" id="100225.SAMN05421595_1225"/>
<name>K6VKX1_9MICO</name>
<dbReference type="Gene3D" id="2.30.30.60">
    <property type="match status" value="1"/>
</dbReference>
<gene>
    <name evidence="11" type="ORF">AUCHE_05_03030</name>
</gene>
<dbReference type="Pfam" id="PF21088">
    <property type="entry name" value="MS_channel_1st"/>
    <property type="match status" value="1"/>
</dbReference>
<feature type="domain" description="Mechanosensitive ion channel MscS C-terminal" evidence="9">
    <location>
        <begin position="260"/>
        <end position="345"/>
    </location>
</feature>
<feature type="domain" description="Mechanosensitive ion channel transmembrane helices 2/3" evidence="10">
    <location>
        <begin position="147"/>
        <end position="187"/>
    </location>
</feature>
<dbReference type="SUPFAM" id="SSF50182">
    <property type="entry name" value="Sm-like ribonucleoproteins"/>
    <property type="match status" value="1"/>
</dbReference>
<evidence type="ECO:0000259" key="8">
    <source>
        <dbReference type="Pfam" id="PF00924"/>
    </source>
</evidence>
<dbReference type="InterPro" id="IPR023408">
    <property type="entry name" value="MscS_beta-dom_sf"/>
</dbReference>
<evidence type="ECO:0000313" key="11">
    <source>
        <dbReference type="EMBL" id="GAB77394.1"/>
    </source>
</evidence>
<dbReference type="GO" id="GO:0008381">
    <property type="term" value="F:mechanosensitive monoatomic ion channel activity"/>
    <property type="evidence" value="ECO:0007669"/>
    <property type="project" value="InterPro"/>
</dbReference>
<dbReference type="InterPro" id="IPR045276">
    <property type="entry name" value="YbiO_bact"/>
</dbReference>
<keyword evidence="12" id="KW-1185">Reference proteome</keyword>
<protein>
    <submittedName>
        <fullName evidence="11">Putative MscS family transporter</fullName>
    </submittedName>
</protein>
<evidence type="ECO:0000256" key="4">
    <source>
        <dbReference type="ARBA" id="ARBA00022692"/>
    </source>
</evidence>
<dbReference type="PANTHER" id="PTHR30460">
    <property type="entry name" value="MODERATE CONDUCTANCE MECHANOSENSITIVE CHANNEL YBIO"/>
    <property type="match status" value="1"/>
</dbReference>
<sequence>MRSCWGSLNNGLMADNSYILPTNVLGPELSWEIVLDWVLGRGLTIVLIVIGATVLRWFLHRLIDRAVSSLVKEKRARSDHREPAPAVVETVAPGCTPEDSSGGQAKPPSVVRRRHTWLRARALEGRFLNPERQRQRVETLGSVLRSIATVGILITAIFMVGDQLGLNMAPVIASAGFGGVALGFGAQSLVKDYLTGIFMLAEDQYGVGDFIDTGTAAGTVEEVTLRVTRLRDAQGVIWYIRNGEIVRVANKSQGWSTAIVDIPVAYDESPERVISVLTTAMQELEGDPEWESILLEQPRVVGVEAVSGGAMSIRILAKCAPNEHWSAQREIRERGLTACAREGIKGPAVIPPYQGGLS</sequence>
<dbReference type="EMBL" id="BAGZ01000005">
    <property type="protein sequence ID" value="GAB77394.1"/>
    <property type="molecule type" value="Genomic_DNA"/>
</dbReference>
<keyword evidence="4 7" id="KW-0812">Transmembrane</keyword>
<evidence type="ECO:0000259" key="10">
    <source>
        <dbReference type="Pfam" id="PF21088"/>
    </source>
</evidence>
<comment type="subcellular location">
    <subcellularLocation>
        <location evidence="1">Cell membrane</location>
        <topology evidence="1">Multi-pass membrane protein</topology>
    </subcellularLocation>
</comment>
<dbReference type="InterPro" id="IPR011014">
    <property type="entry name" value="MscS_channel_TM-2"/>
</dbReference>
<evidence type="ECO:0000256" key="1">
    <source>
        <dbReference type="ARBA" id="ARBA00004651"/>
    </source>
</evidence>
<dbReference type="PANTHER" id="PTHR30460:SF0">
    <property type="entry name" value="MODERATE CONDUCTANCE MECHANOSENSITIVE CHANNEL YBIO"/>
    <property type="match status" value="1"/>
</dbReference>
<dbReference type="InterPro" id="IPR010920">
    <property type="entry name" value="LSM_dom_sf"/>
</dbReference>
<dbReference type="SUPFAM" id="SSF82689">
    <property type="entry name" value="Mechanosensitive channel protein MscS (YggB), C-terminal domain"/>
    <property type="match status" value="1"/>
</dbReference>
<comment type="similarity">
    <text evidence="2">Belongs to the MscS (TC 1.A.23) family.</text>
</comment>
<evidence type="ECO:0000256" key="7">
    <source>
        <dbReference type="SAM" id="Phobius"/>
    </source>
</evidence>
<feature type="transmembrane region" description="Helical" evidence="7">
    <location>
        <begin position="167"/>
        <end position="190"/>
    </location>
</feature>
<dbReference type="Gene3D" id="3.30.70.100">
    <property type="match status" value="1"/>
</dbReference>
<evidence type="ECO:0000256" key="2">
    <source>
        <dbReference type="ARBA" id="ARBA00008017"/>
    </source>
</evidence>
<dbReference type="InterPro" id="IPR006685">
    <property type="entry name" value="MscS_channel_2nd"/>
</dbReference>
<reference evidence="11 12" key="1">
    <citation type="submission" date="2012-08" db="EMBL/GenBank/DDBJ databases">
        <title>Whole genome shotgun sequence of Austwickia chelonae NBRC 105200.</title>
        <authorList>
            <person name="Yoshida I."/>
            <person name="Hosoyama A."/>
            <person name="Tsuchikane K."/>
            <person name="Katsumata H."/>
            <person name="Ando Y."/>
            <person name="Ohji S."/>
            <person name="Hamada M."/>
            <person name="Tamura T."/>
            <person name="Yamazoe A."/>
            <person name="Yamazaki S."/>
            <person name="Fujita N."/>
        </authorList>
    </citation>
    <scope>NUCLEOTIDE SEQUENCE [LARGE SCALE GENOMIC DNA]</scope>
    <source>
        <strain evidence="11 12">NBRC 105200</strain>
    </source>
</reference>
<dbReference type="FunFam" id="2.30.30.60:FF:000001">
    <property type="entry name" value="MscS Mechanosensitive ion channel"/>
    <property type="match status" value="1"/>
</dbReference>
<accession>K6VKX1</accession>
<keyword evidence="6 7" id="KW-0472">Membrane</keyword>